<accession>A0A3P6EZB2</accession>
<dbReference type="EMBL" id="LR031878">
    <property type="protein sequence ID" value="VDD50713.1"/>
    <property type="molecule type" value="Genomic_DNA"/>
</dbReference>
<evidence type="ECO:0000313" key="1">
    <source>
        <dbReference type="EMBL" id="VDD50713.1"/>
    </source>
</evidence>
<dbReference type="Gene3D" id="3.30.40.10">
    <property type="entry name" value="Zinc/RING finger domain, C3HC4 (zinc finger)"/>
    <property type="match status" value="1"/>
</dbReference>
<protein>
    <recommendedName>
        <fullName evidence="2">Zinc finger PHD-type domain-containing protein</fullName>
    </recommendedName>
</protein>
<evidence type="ECO:0008006" key="2">
    <source>
        <dbReference type="Google" id="ProtNLM"/>
    </source>
</evidence>
<proteinExistence type="predicted"/>
<dbReference type="PANTHER" id="PTHR34684">
    <property type="entry name" value="OS08G0192200 PROTEIN"/>
    <property type="match status" value="1"/>
</dbReference>
<dbReference type="InterPro" id="IPR013083">
    <property type="entry name" value="Znf_RING/FYVE/PHD"/>
</dbReference>
<gene>
    <name evidence="1" type="ORF">BOLC1T03102H</name>
</gene>
<sequence length="223" mass="24930">MDLETENRIALVLLREAAELRRQAEKDGVRVYLEKPNIGVNELTEGDHDTDSASVTCSMSYMVEVWKSERAKICSCKCCGKKYHRNCLKQWAQHRDLFNWSSWACPSCRTCEETETSLQTLTSAATMERLGGGNIVQPSLSTRDALDKYHIVTQKMEDLVANNAGDGEIQYSEVPEIILRCISKDEAALAVAQSSLHVSANLAILVTIRGLDSMEIVLMCKLR</sequence>
<organism evidence="1">
    <name type="scientific">Brassica oleracea</name>
    <name type="common">Wild cabbage</name>
    <dbReference type="NCBI Taxonomy" id="3712"/>
    <lineage>
        <taxon>Eukaryota</taxon>
        <taxon>Viridiplantae</taxon>
        <taxon>Streptophyta</taxon>
        <taxon>Embryophyta</taxon>
        <taxon>Tracheophyta</taxon>
        <taxon>Spermatophyta</taxon>
        <taxon>Magnoliopsida</taxon>
        <taxon>eudicotyledons</taxon>
        <taxon>Gunneridae</taxon>
        <taxon>Pentapetalae</taxon>
        <taxon>rosids</taxon>
        <taxon>malvids</taxon>
        <taxon>Brassicales</taxon>
        <taxon>Brassicaceae</taxon>
        <taxon>Brassiceae</taxon>
        <taxon>Brassica</taxon>
    </lineage>
</organism>
<dbReference type="AlphaFoldDB" id="A0A3P6EZB2"/>
<name>A0A3P6EZB2_BRAOL</name>
<dbReference type="PANTHER" id="PTHR34684:SF3">
    <property type="entry name" value="GENOME ASSEMBLY, CHROMOSOME: A03"/>
    <property type="match status" value="1"/>
</dbReference>
<reference evidence="1" key="1">
    <citation type="submission" date="2018-11" db="EMBL/GenBank/DDBJ databases">
        <authorList>
            <consortium name="Genoscope - CEA"/>
            <person name="William W."/>
        </authorList>
    </citation>
    <scope>NUCLEOTIDE SEQUENCE</scope>
</reference>